<protein>
    <recommendedName>
        <fullName evidence="6">NACHT domain-containing protein</fullName>
    </recommendedName>
</protein>
<dbReference type="PANTHER" id="PTHR10039">
    <property type="entry name" value="AMELOGENIN"/>
    <property type="match status" value="1"/>
</dbReference>
<dbReference type="InterPro" id="IPR027417">
    <property type="entry name" value="P-loop_NTPase"/>
</dbReference>
<comment type="caution">
    <text evidence="4">The sequence shown here is derived from an EMBL/GenBank/DDBJ whole genome shotgun (WGS) entry which is preliminary data.</text>
</comment>
<proteinExistence type="predicted"/>
<dbReference type="InterPro" id="IPR056884">
    <property type="entry name" value="NPHP3-like_N"/>
</dbReference>
<evidence type="ECO:0000313" key="4">
    <source>
        <dbReference type="EMBL" id="KAF2730953.1"/>
    </source>
</evidence>
<dbReference type="OrthoDB" id="443402at2759"/>
<keyword evidence="5" id="KW-1185">Reference proteome</keyword>
<feature type="domain" description="DUF7791" evidence="3">
    <location>
        <begin position="529"/>
        <end position="675"/>
    </location>
</feature>
<evidence type="ECO:0000313" key="5">
    <source>
        <dbReference type="Proteomes" id="UP000799444"/>
    </source>
</evidence>
<dbReference type="Pfam" id="PF24883">
    <property type="entry name" value="NPHP3_N"/>
    <property type="match status" value="1"/>
</dbReference>
<dbReference type="Pfam" id="PF25053">
    <property type="entry name" value="DUF7791"/>
    <property type="match status" value="1"/>
</dbReference>
<sequence length="818" mass="94063">MDPLSALGIASNIIQIVDFSSRIISRGHEIYTSADGQVKDHAILDDAAKNLAELYRDLQVYGKTDSHKATNADKQLVTLRKECESIVKSLRQALSKARLKSSSRKWQSIYQALRSVWNEKEISALATQLENVRRQIDTALLVSLRQGIDELAKHRTLSQSMVLGDESSQRHAEIVNAIRENNWQPSNRSDVHHFAEQIGSGATADLEARFCNMVLARLYFRHMPDRVESIAEAHSETFEWIFRSQRSPLESPSWDSFTGWLQRDDSSIYWITGKPGSGKSTLMKFLYGHDRLPRLLGAWAKQHPLTKAGFYFWNSGAALQMSSLGLFQTLLHTCLSGQNELIISLFPDRWEQFVAFGGGREPFEWPELRRSFEKVISDSTRRFFLLIDGLDEFDGESKEIIDLVLSAARPNVKLCVASRPWLPFEDAFKNRPNLLLERLTRADISTYVRKHFGQNEHYLRLHQHEPAAATAILQAIVGKASGVFLWVYLVVQSLLEGLSNSDRVSHLQARLDALPSDLEALFDKLLYRLEPEYFKQACQTFRLLRAYHDTTLKTDHFGDENPTLLGLYYADDTDVRSSLRAVCLPDNTDNAFGKIHDMERRLNARCRGFIEVSSDKHITTKFFEQSVSYLHRTARDFVESENYWQTVLEATGYDKFNPYERWANANLWLQKTHPQITTGDYHSNKFKLRCIDSALTLQKNTGFVQKTYLDEFCNAHSLYNFAERKKSTRHLDFTMEILLSTLQLTGYLIIVLETCDPTERRHSLKTKGSAWTNAITSSRARRSHPSDNEYDFLEIIAYYRAPSSLRWMRKKPILPPYE</sequence>
<dbReference type="Proteomes" id="UP000799444">
    <property type="component" value="Unassembled WGS sequence"/>
</dbReference>
<gene>
    <name evidence="4" type="ORF">EJ04DRAFT_579444</name>
</gene>
<dbReference type="AlphaFoldDB" id="A0A9P4QNX6"/>
<dbReference type="EMBL" id="ML996205">
    <property type="protein sequence ID" value="KAF2730953.1"/>
    <property type="molecule type" value="Genomic_DNA"/>
</dbReference>
<evidence type="ECO:0000259" key="2">
    <source>
        <dbReference type="Pfam" id="PF24883"/>
    </source>
</evidence>
<dbReference type="PANTHER" id="PTHR10039:SF5">
    <property type="entry name" value="NACHT DOMAIN-CONTAINING PROTEIN"/>
    <property type="match status" value="1"/>
</dbReference>
<organism evidence="4 5">
    <name type="scientific">Polyplosphaeria fusca</name>
    <dbReference type="NCBI Taxonomy" id="682080"/>
    <lineage>
        <taxon>Eukaryota</taxon>
        <taxon>Fungi</taxon>
        <taxon>Dikarya</taxon>
        <taxon>Ascomycota</taxon>
        <taxon>Pezizomycotina</taxon>
        <taxon>Dothideomycetes</taxon>
        <taxon>Pleosporomycetidae</taxon>
        <taxon>Pleosporales</taxon>
        <taxon>Tetraplosphaeriaceae</taxon>
        <taxon>Polyplosphaeria</taxon>
    </lineage>
</organism>
<evidence type="ECO:0000256" key="1">
    <source>
        <dbReference type="ARBA" id="ARBA00022737"/>
    </source>
</evidence>
<feature type="domain" description="Nephrocystin 3-like N-terminal" evidence="2">
    <location>
        <begin position="255"/>
        <end position="419"/>
    </location>
</feature>
<dbReference type="SUPFAM" id="SSF52540">
    <property type="entry name" value="P-loop containing nucleoside triphosphate hydrolases"/>
    <property type="match status" value="1"/>
</dbReference>
<evidence type="ECO:0000259" key="3">
    <source>
        <dbReference type="Pfam" id="PF25053"/>
    </source>
</evidence>
<name>A0A9P4QNX6_9PLEO</name>
<keyword evidence="1" id="KW-0677">Repeat</keyword>
<dbReference type="InterPro" id="IPR056693">
    <property type="entry name" value="DUF7791"/>
</dbReference>
<reference evidence="4" key="1">
    <citation type="journal article" date="2020" name="Stud. Mycol.">
        <title>101 Dothideomycetes genomes: a test case for predicting lifestyles and emergence of pathogens.</title>
        <authorList>
            <person name="Haridas S."/>
            <person name="Albert R."/>
            <person name="Binder M."/>
            <person name="Bloem J."/>
            <person name="Labutti K."/>
            <person name="Salamov A."/>
            <person name="Andreopoulos B."/>
            <person name="Baker S."/>
            <person name="Barry K."/>
            <person name="Bills G."/>
            <person name="Bluhm B."/>
            <person name="Cannon C."/>
            <person name="Castanera R."/>
            <person name="Culley D."/>
            <person name="Daum C."/>
            <person name="Ezra D."/>
            <person name="Gonzalez J."/>
            <person name="Henrissat B."/>
            <person name="Kuo A."/>
            <person name="Liang C."/>
            <person name="Lipzen A."/>
            <person name="Lutzoni F."/>
            <person name="Magnuson J."/>
            <person name="Mondo S."/>
            <person name="Nolan M."/>
            <person name="Ohm R."/>
            <person name="Pangilinan J."/>
            <person name="Park H.-J."/>
            <person name="Ramirez L."/>
            <person name="Alfaro M."/>
            <person name="Sun H."/>
            <person name="Tritt A."/>
            <person name="Yoshinaga Y."/>
            <person name="Zwiers L.-H."/>
            <person name="Turgeon B."/>
            <person name="Goodwin S."/>
            <person name="Spatafora J."/>
            <person name="Crous P."/>
            <person name="Grigoriev I."/>
        </authorList>
    </citation>
    <scope>NUCLEOTIDE SEQUENCE</scope>
    <source>
        <strain evidence="4">CBS 125425</strain>
    </source>
</reference>
<dbReference type="Gene3D" id="3.40.50.300">
    <property type="entry name" value="P-loop containing nucleotide triphosphate hydrolases"/>
    <property type="match status" value="1"/>
</dbReference>
<accession>A0A9P4QNX6</accession>
<evidence type="ECO:0008006" key="6">
    <source>
        <dbReference type="Google" id="ProtNLM"/>
    </source>
</evidence>